<proteinExistence type="predicted"/>
<evidence type="ECO:0000313" key="3">
    <source>
        <dbReference type="Proteomes" id="UP001501757"/>
    </source>
</evidence>
<name>A0ABP3GS80_9ALTE</name>
<evidence type="ECO:0000259" key="1">
    <source>
        <dbReference type="Pfam" id="PF20598"/>
    </source>
</evidence>
<reference evidence="3" key="1">
    <citation type="journal article" date="2019" name="Int. J. Syst. Evol. Microbiol.">
        <title>The Global Catalogue of Microorganisms (GCM) 10K type strain sequencing project: providing services to taxonomists for standard genome sequencing and annotation.</title>
        <authorList>
            <consortium name="The Broad Institute Genomics Platform"/>
            <consortium name="The Broad Institute Genome Sequencing Center for Infectious Disease"/>
            <person name="Wu L."/>
            <person name="Ma J."/>
        </authorList>
    </citation>
    <scope>NUCLEOTIDE SEQUENCE [LARGE SCALE GENOMIC DNA]</scope>
    <source>
        <strain evidence="3">JCM 13378</strain>
    </source>
</reference>
<sequence>MGFFKKCMFSAVEGTVLLNGKPAEGVRVLRGYRWSANDEDKEDSSTTDKNGQFTLPPIYSHSLSISLLPTHEPGVNQYMIFEYQGKKYDAWSFYRTNYESGGEMGMSPLKLRCELSSEFTEFNAADSTKSYFGICEITN</sequence>
<accession>A0ABP3GS80</accession>
<keyword evidence="3" id="KW-1185">Reference proteome</keyword>
<dbReference type="Proteomes" id="UP001501757">
    <property type="component" value="Unassembled WGS sequence"/>
</dbReference>
<evidence type="ECO:0000313" key="2">
    <source>
        <dbReference type="EMBL" id="GAA0353171.1"/>
    </source>
</evidence>
<protein>
    <recommendedName>
        <fullName evidence="1">DUF6795 domain-containing protein</fullName>
    </recommendedName>
</protein>
<feature type="domain" description="DUF6795" evidence="1">
    <location>
        <begin position="12"/>
        <end position="118"/>
    </location>
</feature>
<dbReference type="InterPro" id="IPR046474">
    <property type="entry name" value="DUF6795"/>
</dbReference>
<organism evidence="2 3">
    <name type="scientific">Bowmanella denitrificans</name>
    <dbReference type="NCBI Taxonomy" id="366582"/>
    <lineage>
        <taxon>Bacteria</taxon>
        <taxon>Pseudomonadati</taxon>
        <taxon>Pseudomonadota</taxon>
        <taxon>Gammaproteobacteria</taxon>
        <taxon>Alteromonadales</taxon>
        <taxon>Alteromonadaceae</taxon>
        <taxon>Bowmanella</taxon>
    </lineage>
</organism>
<gene>
    <name evidence="2" type="ORF">GCM10009092_16910</name>
</gene>
<comment type="caution">
    <text evidence="2">The sequence shown here is derived from an EMBL/GenBank/DDBJ whole genome shotgun (WGS) entry which is preliminary data.</text>
</comment>
<dbReference type="Pfam" id="PF20598">
    <property type="entry name" value="DUF6795"/>
    <property type="match status" value="1"/>
</dbReference>
<dbReference type="EMBL" id="BAAAEI010000007">
    <property type="protein sequence ID" value="GAA0353171.1"/>
    <property type="molecule type" value="Genomic_DNA"/>
</dbReference>